<proteinExistence type="predicted"/>
<evidence type="ECO:0000313" key="2">
    <source>
        <dbReference type="Proteomes" id="UP001060919"/>
    </source>
</evidence>
<name>A0A915YI82_9BACT</name>
<sequence length="453" mass="51102">MLPIIRLNVFLNKNSRIYHRLIILHLFCLSSLGVLGQNESPLTIALNKDCRFGVVNKDSEEILPFNYTKIETIPIGNDYLITAKDKTKFSYYLYQNQKLIPLNYPEVEKLNDRTLKVGDIGEYGAINTAGKGILLMNYYHIEPAGTTAMITQNANGYGVVDLDGQPILTNQYEQLNYWTMGGFWAYKNGLYQLFGAEGQTINDAIYDAIKIPKADFSVCGVRKEGKWAVITANNEVVVAFDYQGVQILNAGIIAVQDAAAKWQLMDLKGTKITDQLFDAVKPLADNRHLLVRLGAKKGIINQEGKLILPLNTVDIEYLGNNWVAIKREKEVRIFDLEQQQFLNDSFDAVHGAKRGQDWEGVLVQQARQWKWLAFKMATLSTHSYVNVSPMPSGEILVEGKDRELGVLNSKGTLILPMVYQAISPENGFFKVKKEGTDWFFVNKQNTIINCPLF</sequence>
<dbReference type="KEGG" id="aup:AsAng_0042690"/>
<dbReference type="RefSeq" id="WP_264788797.1">
    <property type="nucleotide sequence ID" value="NZ_AP026867.1"/>
</dbReference>
<dbReference type="Pfam" id="PF14903">
    <property type="entry name" value="WG_beta_rep"/>
    <property type="match status" value="1"/>
</dbReference>
<reference evidence="1" key="1">
    <citation type="submission" date="2022-09" db="EMBL/GenBank/DDBJ databases">
        <title>Aureispira anguillicida sp. nov., isolated from Leptocephalus of Japanese eel Anguilla japonica.</title>
        <authorList>
            <person name="Yuasa K."/>
            <person name="Mekata T."/>
            <person name="Ikunari K."/>
        </authorList>
    </citation>
    <scope>NUCLEOTIDE SEQUENCE</scope>
    <source>
        <strain evidence="1">EL160426</strain>
    </source>
</reference>
<dbReference type="InterPro" id="IPR032774">
    <property type="entry name" value="WG_beta_rep"/>
</dbReference>
<dbReference type="AlphaFoldDB" id="A0A915YI82"/>
<gene>
    <name evidence="1" type="ORF">AsAng_0042690</name>
</gene>
<accession>A0A915YI82</accession>
<protein>
    <submittedName>
        <fullName evidence="1">WG repeat-containing protein</fullName>
    </submittedName>
</protein>
<dbReference type="Proteomes" id="UP001060919">
    <property type="component" value="Chromosome"/>
</dbReference>
<evidence type="ECO:0000313" key="1">
    <source>
        <dbReference type="EMBL" id="BDS13530.1"/>
    </source>
</evidence>
<dbReference type="PANTHER" id="PTHR37841:SF1">
    <property type="entry name" value="DUF3298 DOMAIN-CONTAINING PROTEIN"/>
    <property type="match status" value="1"/>
</dbReference>
<keyword evidence="2" id="KW-1185">Reference proteome</keyword>
<dbReference type="EMBL" id="AP026867">
    <property type="protein sequence ID" value="BDS13530.1"/>
    <property type="molecule type" value="Genomic_DNA"/>
</dbReference>
<organism evidence="1 2">
    <name type="scientific">Aureispira anguillae</name>
    <dbReference type="NCBI Taxonomy" id="2864201"/>
    <lineage>
        <taxon>Bacteria</taxon>
        <taxon>Pseudomonadati</taxon>
        <taxon>Bacteroidota</taxon>
        <taxon>Saprospiria</taxon>
        <taxon>Saprospirales</taxon>
        <taxon>Saprospiraceae</taxon>
        <taxon>Aureispira</taxon>
    </lineage>
</organism>
<dbReference type="PANTHER" id="PTHR37841">
    <property type="entry name" value="GLR2918 PROTEIN"/>
    <property type="match status" value="1"/>
</dbReference>